<comment type="caution">
    <text evidence="1">The sequence shown here is derived from an EMBL/GenBank/DDBJ whole genome shotgun (WGS) entry which is preliminary data.</text>
</comment>
<evidence type="ECO:0000313" key="1">
    <source>
        <dbReference type="EMBL" id="KKT49093.1"/>
    </source>
</evidence>
<proteinExistence type="predicted"/>
<dbReference type="AlphaFoldDB" id="A0A0G1HR12"/>
<accession>A0A0G1HR12</accession>
<gene>
    <name evidence="1" type="ORF">UW41_C0012G0031</name>
</gene>
<name>A0A0G1HR12_9BACT</name>
<evidence type="ECO:0000313" key="2">
    <source>
        <dbReference type="Proteomes" id="UP000034172"/>
    </source>
</evidence>
<organism evidence="1 2">
    <name type="scientific">Candidatus Collierbacteria bacterium GW2011_GWC2_44_18</name>
    <dbReference type="NCBI Taxonomy" id="1618392"/>
    <lineage>
        <taxon>Bacteria</taxon>
        <taxon>Candidatus Collieribacteriota</taxon>
    </lineage>
</organism>
<reference evidence="1 2" key="1">
    <citation type="journal article" date="2015" name="Nature">
        <title>rRNA introns, odd ribosomes, and small enigmatic genomes across a large radiation of phyla.</title>
        <authorList>
            <person name="Brown C.T."/>
            <person name="Hug L.A."/>
            <person name="Thomas B.C."/>
            <person name="Sharon I."/>
            <person name="Castelle C.J."/>
            <person name="Singh A."/>
            <person name="Wilkins M.J."/>
            <person name="Williams K.H."/>
            <person name="Banfield J.F."/>
        </authorList>
    </citation>
    <scope>NUCLEOTIDE SEQUENCE [LARGE SCALE GENOMIC DNA]</scope>
</reference>
<dbReference type="Proteomes" id="UP000034172">
    <property type="component" value="Unassembled WGS sequence"/>
</dbReference>
<sequence>MGRYGYDSFQAIYESLKSLGSFNALLEARHRAGYDRHERLNEWVVLGRFILDTCGNTLKFTGENIPAVMFPDIPQVFTQTEFAAYLIRKSPNREVWLSVSIGSDIPSAHLACPVCKEPWAVSNCHDVVTEHESRVIKLDGYGGTGTTLGMMKELWNSNKDAIWRVQPDCSIRNDQYISGTNKTGWIAPEDDYQIHPGDEAMVNVWTYRHHECHRQNQLGREQAYFGQIFTEAGFTSIRLTPIANQYCPCDSCAPWFEVVADGIAFTIGWRKRVISIQSTDPRIILDKMFSKEETTKSTHEIHAWGREKCIEYLSTIRENR</sequence>
<dbReference type="EMBL" id="LCIE01000012">
    <property type="protein sequence ID" value="KKT49093.1"/>
    <property type="molecule type" value="Genomic_DNA"/>
</dbReference>
<protein>
    <submittedName>
        <fullName evidence="1">Uncharacterized protein</fullName>
    </submittedName>
</protein>
<dbReference type="STRING" id="1618392.UW41_C0012G0031"/>